<keyword evidence="1" id="KW-0862">Zinc</keyword>
<keyword evidence="1" id="KW-0863">Zinc-finger</keyword>
<evidence type="ECO:0000313" key="5">
    <source>
        <dbReference type="Proteomes" id="UP001231189"/>
    </source>
</evidence>
<dbReference type="PROSITE" id="PS50089">
    <property type="entry name" value="ZF_RING_2"/>
    <property type="match status" value="1"/>
</dbReference>
<protein>
    <recommendedName>
        <fullName evidence="3">RING-type domain-containing protein</fullName>
    </recommendedName>
</protein>
<dbReference type="Pfam" id="PF17123">
    <property type="entry name" value="zf-RING_11"/>
    <property type="match status" value="1"/>
</dbReference>
<comment type="caution">
    <text evidence="4">The sequence shown here is derived from an EMBL/GenBank/DDBJ whole genome shotgun (WGS) entry which is preliminary data.</text>
</comment>
<gene>
    <name evidence="4" type="ORF">QYE76_063342</name>
</gene>
<dbReference type="Proteomes" id="UP001231189">
    <property type="component" value="Unassembled WGS sequence"/>
</dbReference>
<keyword evidence="2" id="KW-0732">Signal</keyword>
<dbReference type="GO" id="GO:0016567">
    <property type="term" value="P:protein ubiquitination"/>
    <property type="evidence" value="ECO:0007669"/>
    <property type="project" value="InterPro"/>
</dbReference>
<feature type="domain" description="RING-type" evidence="3">
    <location>
        <begin position="67"/>
        <end position="111"/>
    </location>
</feature>
<dbReference type="InterPro" id="IPR044289">
    <property type="entry name" value="ATL67-70"/>
</dbReference>
<dbReference type="PANTHER" id="PTHR46592">
    <property type="entry name" value="RING-H2 FINGER PROTEIN ATL67"/>
    <property type="match status" value="1"/>
</dbReference>
<proteinExistence type="predicted"/>
<dbReference type="PANTHER" id="PTHR46592:SF1">
    <property type="entry name" value="OS01G0736600 PROTEIN"/>
    <property type="match status" value="1"/>
</dbReference>
<keyword evidence="1" id="KW-0479">Metal-binding</keyword>
<organism evidence="4 5">
    <name type="scientific">Lolium multiflorum</name>
    <name type="common">Italian ryegrass</name>
    <name type="synonym">Lolium perenne subsp. multiflorum</name>
    <dbReference type="NCBI Taxonomy" id="4521"/>
    <lineage>
        <taxon>Eukaryota</taxon>
        <taxon>Viridiplantae</taxon>
        <taxon>Streptophyta</taxon>
        <taxon>Embryophyta</taxon>
        <taxon>Tracheophyta</taxon>
        <taxon>Spermatophyta</taxon>
        <taxon>Magnoliopsida</taxon>
        <taxon>Liliopsida</taxon>
        <taxon>Poales</taxon>
        <taxon>Poaceae</taxon>
        <taxon>BOP clade</taxon>
        <taxon>Pooideae</taxon>
        <taxon>Poodae</taxon>
        <taxon>Poeae</taxon>
        <taxon>Poeae Chloroplast Group 2 (Poeae type)</taxon>
        <taxon>Loliodinae</taxon>
        <taxon>Loliinae</taxon>
        <taxon>Lolium</taxon>
    </lineage>
</organism>
<dbReference type="SUPFAM" id="SSF57850">
    <property type="entry name" value="RING/U-box"/>
    <property type="match status" value="1"/>
</dbReference>
<accession>A0AAD8S789</accession>
<dbReference type="GO" id="GO:0008270">
    <property type="term" value="F:zinc ion binding"/>
    <property type="evidence" value="ECO:0007669"/>
    <property type="project" value="UniProtKB-KW"/>
</dbReference>
<evidence type="ECO:0000313" key="4">
    <source>
        <dbReference type="EMBL" id="KAK1645537.1"/>
    </source>
</evidence>
<name>A0AAD8S789_LOLMU</name>
<dbReference type="AlphaFoldDB" id="A0AAD8S789"/>
<sequence>MALLIVAVAVIASGGGACDEGPSNGDAAVGAVHAAGDVGRALGGAMLMTYKQAATGKEKEEEGDERCAICLSEYAEPGELVRVVPACGHFFHAECGVDGFKEHLFDCFVHRFRWPRSGSTEYTERHIDHIDHWELPRKYRSIRPELATPARALLAASAVPAALVHTCGAHLSRRCGPPPTFPPARARCFGYSLNTFALQTIEGIDAPNDSVWPICLDTCTVQLG</sequence>
<dbReference type="EMBL" id="JAUUTY010000004">
    <property type="protein sequence ID" value="KAK1645537.1"/>
    <property type="molecule type" value="Genomic_DNA"/>
</dbReference>
<dbReference type="InterPro" id="IPR013083">
    <property type="entry name" value="Znf_RING/FYVE/PHD"/>
</dbReference>
<dbReference type="GO" id="GO:0016740">
    <property type="term" value="F:transferase activity"/>
    <property type="evidence" value="ECO:0007669"/>
    <property type="project" value="InterPro"/>
</dbReference>
<feature type="signal peptide" evidence="2">
    <location>
        <begin position="1"/>
        <end position="17"/>
    </location>
</feature>
<reference evidence="4" key="1">
    <citation type="submission" date="2023-07" db="EMBL/GenBank/DDBJ databases">
        <title>A chromosome-level genome assembly of Lolium multiflorum.</title>
        <authorList>
            <person name="Chen Y."/>
            <person name="Copetti D."/>
            <person name="Kolliker R."/>
            <person name="Studer B."/>
        </authorList>
    </citation>
    <scope>NUCLEOTIDE SEQUENCE</scope>
    <source>
        <strain evidence="4">02402/16</strain>
        <tissue evidence="4">Leaf</tissue>
    </source>
</reference>
<evidence type="ECO:0000256" key="2">
    <source>
        <dbReference type="SAM" id="SignalP"/>
    </source>
</evidence>
<evidence type="ECO:0000259" key="3">
    <source>
        <dbReference type="PROSITE" id="PS50089"/>
    </source>
</evidence>
<keyword evidence="5" id="KW-1185">Reference proteome</keyword>
<feature type="chain" id="PRO_5042239214" description="RING-type domain-containing protein" evidence="2">
    <location>
        <begin position="18"/>
        <end position="224"/>
    </location>
</feature>
<dbReference type="Gene3D" id="3.30.40.10">
    <property type="entry name" value="Zinc/RING finger domain, C3HC4 (zinc finger)"/>
    <property type="match status" value="1"/>
</dbReference>
<dbReference type="InterPro" id="IPR001841">
    <property type="entry name" value="Znf_RING"/>
</dbReference>
<evidence type="ECO:0000256" key="1">
    <source>
        <dbReference type="PROSITE-ProRule" id="PRU00175"/>
    </source>
</evidence>